<gene>
    <name evidence="1" type="ORF">Pla8534_42480</name>
</gene>
<dbReference type="RefSeq" id="WP_145055061.1">
    <property type="nucleotide sequence ID" value="NZ_CP036433.1"/>
</dbReference>
<evidence type="ECO:0000313" key="1">
    <source>
        <dbReference type="EMBL" id="QDU96427.1"/>
    </source>
</evidence>
<protein>
    <recommendedName>
        <fullName evidence="3">SMI1 / KNR4 family protein</fullName>
    </recommendedName>
</protein>
<dbReference type="KEGG" id="lcre:Pla8534_42480"/>
<sequence length="136" mass="15147">MHDDSLEKLSSLLRSQYPDSQLEPVNELDLQSLLNSHPDFPEHLFAFYRKIGCGSIGSGTYMIDFAIDPHDIYDRETAANLSSILIVGDNYAGDCDGYNIDRNWTFGSIGSSGSFEAVGDAWPTIVEWLLYMLGDD</sequence>
<organism evidence="1 2">
    <name type="scientific">Lignipirellula cremea</name>
    <dbReference type="NCBI Taxonomy" id="2528010"/>
    <lineage>
        <taxon>Bacteria</taxon>
        <taxon>Pseudomonadati</taxon>
        <taxon>Planctomycetota</taxon>
        <taxon>Planctomycetia</taxon>
        <taxon>Pirellulales</taxon>
        <taxon>Pirellulaceae</taxon>
        <taxon>Lignipirellula</taxon>
    </lineage>
</organism>
<reference evidence="1 2" key="1">
    <citation type="submission" date="2019-02" db="EMBL/GenBank/DDBJ databases">
        <title>Deep-cultivation of Planctomycetes and their phenomic and genomic characterization uncovers novel biology.</title>
        <authorList>
            <person name="Wiegand S."/>
            <person name="Jogler M."/>
            <person name="Boedeker C."/>
            <person name="Pinto D."/>
            <person name="Vollmers J."/>
            <person name="Rivas-Marin E."/>
            <person name="Kohn T."/>
            <person name="Peeters S.H."/>
            <person name="Heuer A."/>
            <person name="Rast P."/>
            <person name="Oberbeckmann S."/>
            <person name="Bunk B."/>
            <person name="Jeske O."/>
            <person name="Meyerdierks A."/>
            <person name="Storesund J.E."/>
            <person name="Kallscheuer N."/>
            <person name="Luecker S."/>
            <person name="Lage O.M."/>
            <person name="Pohl T."/>
            <person name="Merkel B.J."/>
            <person name="Hornburger P."/>
            <person name="Mueller R.-W."/>
            <person name="Bruemmer F."/>
            <person name="Labrenz M."/>
            <person name="Spormann A.M."/>
            <person name="Op den Camp H."/>
            <person name="Overmann J."/>
            <person name="Amann R."/>
            <person name="Jetten M.S.M."/>
            <person name="Mascher T."/>
            <person name="Medema M.H."/>
            <person name="Devos D.P."/>
            <person name="Kaster A.-K."/>
            <person name="Ovreas L."/>
            <person name="Rohde M."/>
            <person name="Galperin M.Y."/>
            <person name="Jogler C."/>
        </authorList>
    </citation>
    <scope>NUCLEOTIDE SEQUENCE [LARGE SCALE GENOMIC DNA]</scope>
    <source>
        <strain evidence="1 2">Pla85_3_4</strain>
    </source>
</reference>
<evidence type="ECO:0008006" key="3">
    <source>
        <dbReference type="Google" id="ProtNLM"/>
    </source>
</evidence>
<dbReference type="AlphaFoldDB" id="A0A518DX80"/>
<dbReference type="Proteomes" id="UP000317648">
    <property type="component" value="Chromosome"/>
</dbReference>
<accession>A0A518DX80</accession>
<dbReference type="OrthoDB" id="282795at2"/>
<proteinExistence type="predicted"/>
<dbReference type="EMBL" id="CP036433">
    <property type="protein sequence ID" value="QDU96427.1"/>
    <property type="molecule type" value="Genomic_DNA"/>
</dbReference>
<evidence type="ECO:0000313" key="2">
    <source>
        <dbReference type="Proteomes" id="UP000317648"/>
    </source>
</evidence>
<name>A0A518DX80_9BACT</name>
<keyword evidence="2" id="KW-1185">Reference proteome</keyword>